<accession>A0ABU4WCP2</accession>
<gene>
    <name evidence="2" type="ORF">RFV38_09905</name>
</gene>
<sequence>MRKAIKADMIKIMQIISATVDEMKSYGNDQWDENYPQSENFSNDIEAGNLYVDEWENEIKGFICVDYTEPLEYKNVQWKSSNKAMVIHRMAINPKFRKQGVGISLLQFAENLAVENKINYLKTDTYSVNDKMNSLFKKFNFQLVGKINFLGKANPFYCYDKLVVENIDKNRFEVLLNKDFLTLEEKKELEVFINKMKQCSFKG</sequence>
<dbReference type="EMBL" id="JAVIKH010000014">
    <property type="protein sequence ID" value="MDX8336802.1"/>
    <property type="molecule type" value="Genomic_DNA"/>
</dbReference>
<keyword evidence="3" id="KW-1185">Reference proteome</keyword>
<feature type="domain" description="N-acetyltransferase" evidence="1">
    <location>
        <begin position="1"/>
        <end position="164"/>
    </location>
</feature>
<evidence type="ECO:0000259" key="1">
    <source>
        <dbReference type="PROSITE" id="PS51186"/>
    </source>
</evidence>
<dbReference type="Gene3D" id="3.40.630.30">
    <property type="match status" value="1"/>
</dbReference>
<dbReference type="SUPFAM" id="SSF55729">
    <property type="entry name" value="Acyl-CoA N-acyltransferases (Nat)"/>
    <property type="match status" value="1"/>
</dbReference>
<evidence type="ECO:0000313" key="2">
    <source>
        <dbReference type="EMBL" id="MDX8336802.1"/>
    </source>
</evidence>
<dbReference type="InterPro" id="IPR016181">
    <property type="entry name" value="Acyl_CoA_acyltransferase"/>
</dbReference>
<reference evidence="3" key="1">
    <citation type="submission" date="2023-07" db="EMBL/GenBank/DDBJ databases">
        <authorList>
            <person name="Colorado M.A."/>
            <person name="Villamil L.M."/>
            <person name="Melo J.F."/>
            <person name="Rodriguez J.A."/>
            <person name="Ruiz R.Y."/>
        </authorList>
    </citation>
    <scope>NUCLEOTIDE SEQUENCE [LARGE SCALE GENOMIC DNA]</scope>
    <source>
        <strain evidence="3">C33</strain>
    </source>
</reference>
<dbReference type="PROSITE" id="PS51186">
    <property type="entry name" value="GNAT"/>
    <property type="match status" value="1"/>
</dbReference>
<organism evidence="2 3">
    <name type="scientific">Candidatus Cetobacterium colombiensis</name>
    <dbReference type="NCBI Taxonomy" id="3073100"/>
    <lineage>
        <taxon>Bacteria</taxon>
        <taxon>Fusobacteriati</taxon>
        <taxon>Fusobacteriota</taxon>
        <taxon>Fusobacteriia</taxon>
        <taxon>Fusobacteriales</taxon>
        <taxon>Fusobacteriaceae</taxon>
        <taxon>Cetobacterium</taxon>
    </lineage>
</organism>
<protein>
    <submittedName>
        <fullName evidence="2">GNAT family N-acetyltransferase</fullName>
    </submittedName>
</protein>
<comment type="caution">
    <text evidence="2">The sequence shown here is derived from an EMBL/GenBank/DDBJ whole genome shotgun (WGS) entry which is preliminary data.</text>
</comment>
<dbReference type="RefSeq" id="WP_320314183.1">
    <property type="nucleotide sequence ID" value="NZ_JAVIKH010000014.1"/>
</dbReference>
<dbReference type="InterPro" id="IPR000182">
    <property type="entry name" value="GNAT_dom"/>
</dbReference>
<name>A0ABU4WCP2_9FUSO</name>
<dbReference type="Proteomes" id="UP001279681">
    <property type="component" value="Unassembled WGS sequence"/>
</dbReference>
<proteinExistence type="predicted"/>
<evidence type="ECO:0000313" key="3">
    <source>
        <dbReference type="Proteomes" id="UP001279681"/>
    </source>
</evidence>
<dbReference type="Pfam" id="PF00583">
    <property type="entry name" value="Acetyltransf_1"/>
    <property type="match status" value="1"/>
</dbReference>
<dbReference type="CDD" id="cd04301">
    <property type="entry name" value="NAT_SF"/>
    <property type="match status" value="1"/>
</dbReference>